<gene>
    <name evidence="1" type="ORF">SAMN06296036_12470</name>
</gene>
<dbReference type="RefSeq" id="WP_132323911.1">
    <property type="nucleotide sequence ID" value="NZ_FWZT01000024.1"/>
</dbReference>
<organism evidence="1 2">
    <name type="scientific">Pseudobacteriovorax antillogorgiicola</name>
    <dbReference type="NCBI Taxonomy" id="1513793"/>
    <lineage>
        <taxon>Bacteria</taxon>
        <taxon>Pseudomonadati</taxon>
        <taxon>Bdellovibrionota</taxon>
        <taxon>Oligoflexia</taxon>
        <taxon>Oligoflexales</taxon>
        <taxon>Pseudobacteriovoracaceae</taxon>
        <taxon>Pseudobacteriovorax</taxon>
    </lineage>
</organism>
<proteinExistence type="predicted"/>
<sequence>MSKTIDRFTGDLFLVELPEDLKRCLQSRLSKTKSASTLEDMIVQVLSKHFARELAERKQDRVRRDRAPLDSYLPRDVDPFEPVKLKGAKLPLDFHEISQRSTRGGIPKILKS</sequence>
<keyword evidence="2" id="KW-1185">Reference proteome</keyword>
<dbReference type="Proteomes" id="UP000192907">
    <property type="component" value="Unassembled WGS sequence"/>
</dbReference>
<dbReference type="EMBL" id="FWZT01000024">
    <property type="protein sequence ID" value="SMF68849.1"/>
    <property type="molecule type" value="Genomic_DNA"/>
</dbReference>
<name>A0A1Y6CKI4_9BACT</name>
<reference evidence="2" key="1">
    <citation type="submission" date="2017-04" db="EMBL/GenBank/DDBJ databases">
        <authorList>
            <person name="Varghese N."/>
            <person name="Submissions S."/>
        </authorList>
    </citation>
    <scope>NUCLEOTIDE SEQUENCE [LARGE SCALE GENOMIC DNA]</scope>
    <source>
        <strain evidence="2">RKEM611</strain>
    </source>
</reference>
<evidence type="ECO:0000313" key="2">
    <source>
        <dbReference type="Proteomes" id="UP000192907"/>
    </source>
</evidence>
<dbReference type="AlphaFoldDB" id="A0A1Y6CKI4"/>
<accession>A0A1Y6CKI4</accession>
<protein>
    <submittedName>
        <fullName evidence="1">Uncharacterized protein</fullName>
    </submittedName>
</protein>
<evidence type="ECO:0000313" key="1">
    <source>
        <dbReference type="EMBL" id="SMF68849.1"/>
    </source>
</evidence>
<dbReference type="STRING" id="1513793.SAMN06296036_12470"/>